<name>A0A1H0GYF7_9BACT</name>
<comment type="caution">
    <text evidence="1">The sequence shown here is derived from an EMBL/GenBank/DDBJ whole genome shotgun (WGS) entry which is preliminary data.</text>
</comment>
<protein>
    <submittedName>
        <fullName evidence="1">Uncharacterized protein</fullName>
    </submittedName>
</protein>
<proteinExistence type="predicted"/>
<dbReference type="AlphaFoldDB" id="A0A1H0GYF7"/>
<dbReference type="EMBL" id="FNIW01000010">
    <property type="protein sequence ID" value="SDO11741.1"/>
    <property type="molecule type" value="Genomic_DNA"/>
</dbReference>
<accession>A0A1H0GYF7</accession>
<organism evidence="1 2">
    <name type="scientific">Prevotella communis</name>
    <dbReference type="NCBI Taxonomy" id="2913614"/>
    <lineage>
        <taxon>Bacteria</taxon>
        <taxon>Pseudomonadati</taxon>
        <taxon>Bacteroidota</taxon>
        <taxon>Bacteroidia</taxon>
        <taxon>Bacteroidales</taxon>
        <taxon>Prevotellaceae</taxon>
        <taxon>Prevotella</taxon>
    </lineage>
</organism>
<reference evidence="2" key="1">
    <citation type="submission" date="2016-10" db="EMBL/GenBank/DDBJ databases">
        <authorList>
            <person name="de Groot N.N."/>
        </authorList>
    </citation>
    <scope>NUCLEOTIDE SEQUENCE [LARGE SCALE GENOMIC DNA]</scope>
    <source>
        <strain evidence="2">BP1-145</strain>
    </source>
</reference>
<dbReference type="Proteomes" id="UP000199134">
    <property type="component" value="Unassembled WGS sequence"/>
</dbReference>
<evidence type="ECO:0000313" key="2">
    <source>
        <dbReference type="Proteomes" id="UP000199134"/>
    </source>
</evidence>
<gene>
    <name evidence="1" type="ORF">SAMN04487900_11031</name>
</gene>
<evidence type="ECO:0000313" key="1">
    <source>
        <dbReference type="EMBL" id="SDO11741.1"/>
    </source>
</evidence>
<dbReference type="OrthoDB" id="1093417at2"/>
<sequence length="114" mass="13076">MAVLDLSAHVLEYLEAVSEGHNDRTTGDWVAGTEQWVTDYCKCDIVPAGQANTIPIPDGQVETYSYTIYGLPRSCRDFKYGDRIRVKMFGSNDDVREFTVKGFHRYQMQCKIWV</sequence>
<dbReference type="RefSeq" id="WP_091853505.1">
    <property type="nucleotide sequence ID" value="NZ_FNIW01000010.1"/>
</dbReference>